<evidence type="ECO:0000313" key="2">
    <source>
        <dbReference type="EMBL" id="GGW98667.1"/>
    </source>
</evidence>
<evidence type="ECO:0000256" key="1">
    <source>
        <dbReference type="SAM" id="SignalP"/>
    </source>
</evidence>
<accession>A0ABQ2X481</accession>
<dbReference type="PANTHER" id="PTHR43737">
    <property type="entry name" value="BLL7424 PROTEIN"/>
    <property type="match status" value="1"/>
</dbReference>
<dbReference type="EMBL" id="BMYT01000001">
    <property type="protein sequence ID" value="GGW98667.1"/>
    <property type="molecule type" value="Genomic_DNA"/>
</dbReference>
<dbReference type="PROSITE" id="PS51257">
    <property type="entry name" value="PROKAR_LIPOPROTEIN"/>
    <property type="match status" value="1"/>
</dbReference>
<feature type="signal peptide" evidence="1">
    <location>
        <begin position="1"/>
        <end position="26"/>
    </location>
</feature>
<name>A0ABQ2X481_9BURK</name>
<evidence type="ECO:0000313" key="3">
    <source>
        <dbReference type="Proteomes" id="UP000620127"/>
    </source>
</evidence>
<organism evidence="2 3">
    <name type="scientific">Undibacterium macrobrachii</name>
    <dbReference type="NCBI Taxonomy" id="1119058"/>
    <lineage>
        <taxon>Bacteria</taxon>
        <taxon>Pseudomonadati</taxon>
        <taxon>Pseudomonadota</taxon>
        <taxon>Betaproteobacteria</taxon>
        <taxon>Burkholderiales</taxon>
        <taxon>Oxalobacteraceae</taxon>
        <taxon>Undibacterium</taxon>
    </lineage>
</organism>
<reference evidence="3" key="1">
    <citation type="journal article" date="2019" name="Int. J. Syst. Evol. Microbiol.">
        <title>The Global Catalogue of Microorganisms (GCM) 10K type strain sequencing project: providing services to taxonomists for standard genome sequencing and annotation.</title>
        <authorList>
            <consortium name="The Broad Institute Genomics Platform"/>
            <consortium name="The Broad Institute Genome Sequencing Center for Infectious Disease"/>
            <person name="Wu L."/>
            <person name="Ma J."/>
        </authorList>
    </citation>
    <scope>NUCLEOTIDE SEQUENCE [LARGE SCALE GENOMIC DNA]</scope>
    <source>
        <strain evidence="3">KCTC 23916</strain>
    </source>
</reference>
<dbReference type="RefSeq" id="WP_229826975.1">
    <property type="nucleotide sequence ID" value="NZ_BMYT01000001.1"/>
</dbReference>
<dbReference type="PANTHER" id="PTHR43737:SF1">
    <property type="entry name" value="DUF1501 DOMAIN-CONTAINING PROTEIN"/>
    <property type="match status" value="1"/>
</dbReference>
<comment type="caution">
    <text evidence="2">The sequence shown here is derived from an EMBL/GenBank/DDBJ whole genome shotgun (WGS) entry which is preliminary data.</text>
</comment>
<gene>
    <name evidence="2" type="ORF">GCM10011282_00390</name>
</gene>
<keyword evidence="3" id="KW-1185">Reference proteome</keyword>
<feature type="chain" id="PRO_5046773748" description="DUF1800 domain-containing protein" evidence="1">
    <location>
        <begin position="27"/>
        <end position="588"/>
    </location>
</feature>
<keyword evidence="1" id="KW-0732">Signal</keyword>
<dbReference type="Proteomes" id="UP000620127">
    <property type="component" value="Unassembled WGS sequence"/>
</dbReference>
<sequence length="588" mass="63860">MSTVRIFSLKNGSIMCMCLAMLVACGGSGSPSNPIAQVPPPVEVPPTTPPVVVPPPPTPPMVTMPSATQASRFLQQSTFGVTESTINSLMNVGFNSWIEDQFTLPQSFHKTYMDSIAAGLSNGISGLNQNHFFESFWKQTVSGNDQLRQRVGFALSQIMVTSFQDSTVVNYPRGVASYYDTLNTHAFGNYRQLLEAVTLHPMMGIYLTSLRNQKESGTRVPDENYAREVMQLFTIGLSKLNSDGSTILSNGKPIDTYTNDDISGLAKVFTGWSWAGADKSNTRFYGGNADANRDWMPMQSYPAFHSVSNKSFLGTTIAAQSPANPEASLKTALDTLFNHPNVGPFIGKQLIQRLVTSNPSPQYVARVAAAFNNNGTGIRGDMKAVIKAILLDPEARSDPSLNNAGVGKLREPILRLANWLRAFNAKSSSGAYRITNLDDPLTSLGQTPMRSPSVFNFYRPGYVPPNSSIANAQLVSPEMQITAETSVVGYLNFMRDVIANGTGTSRDVKADYSNLSTLATTPEQLLDKVNLLLMSNQMSSGLRSQIIAAVNSIAIPTTTQTAIDTAKLNRVYMSVFLTMASPEYLVQK</sequence>
<dbReference type="Pfam" id="PF08811">
    <property type="entry name" value="DUF1800"/>
    <property type="match status" value="1"/>
</dbReference>
<dbReference type="InterPro" id="IPR014917">
    <property type="entry name" value="DUF1800"/>
</dbReference>
<proteinExistence type="predicted"/>
<protein>
    <recommendedName>
        <fullName evidence="4">DUF1800 domain-containing protein</fullName>
    </recommendedName>
</protein>
<evidence type="ECO:0008006" key="4">
    <source>
        <dbReference type="Google" id="ProtNLM"/>
    </source>
</evidence>